<gene>
    <name evidence="1" type="ORF">Aca07nite_41970</name>
</gene>
<proteinExistence type="predicted"/>
<dbReference type="EMBL" id="BOMF01000081">
    <property type="protein sequence ID" value="GID46922.1"/>
    <property type="molecule type" value="Genomic_DNA"/>
</dbReference>
<reference evidence="1" key="1">
    <citation type="submission" date="2021-01" db="EMBL/GenBank/DDBJ databases">
        <title>Whole genome shotgun sequence of Actinoplanes capillaceus NBRC 16408.</title>
        <authorList>
            <person name="Komaki H."/>
            <person name="Tamura T."/>
        </authorList>
    </citation>
    <scope>NUCLEOTIDE SEQUENCE [LARGE SCALE GENOMIC DNA]</scope>
    <source>
        <strain evidence="1">NBRC 16408</strain>
    </source>
</reference>
<accession>A0ABQ3WL15</accession>
<sequence>MSGPELVLVLRYRKAVTMQTLDAGWDMAAIGEGESTPLSLVDAKGDPTTFIHRYPCQTAPIG</sequence>
<comment type="caution">
    <text evidence="1">The sequence shown here is derived from an EMBL/GenBank/DDBJ whole genome shotgun (WGS) entry which is preliminary data.</text>
</comment>
<name>A0ABQ3WL15_9ACTN</name>
<protein>
    <submittedName>
        <fullName evidence="1">Uncharacterized protein</fullName>
    </submittedName>
</protein>
<evidence type="ECO:0000313" key="1">
    <source>
        <dbReference type="EMBL" id="GID46922.1"/>
    </source>
</evidence>
<organism evidence="1">
    <name type="scientific">Actinoplanes campanulatus</name>
    <dbReference type="NCBI Taxonomy" id="113559"/>
    <lineage>
        <taxon>Bacteria</taxon>
        <taxon>Bacillati</taxon>
        <taxon>Actinomycetota</taxon>
        <taxon>Actinomycetes</taxon>
        <taxon>Micromonosporales</taxon>
        <taxon>Micromonosporaceae</taxon>
        <taxon>Actinoplanes</taxon>
    </lineage>
</organism>
<dbReference type="RefSeq" id="WP_204297174.1">
    <property type="nucleotide sequence ID" value="NZ_BAAAGQ010000028.1"/>
</dbReference>